<comment type="similarity">
    <text evidence="1 7">Belongs to the RNase T2 family.</text>
</comment>
<evidence type="ECO:0000256" key="1">
    <source>
        <dbReference type="ARBA" id="ARBA00007469"/>
    </source>
</evidence>
<evidence type="ECO:0000256" key="5">
    <source>
        <dbReference type="ARBA" id="ARBA00023157"/>
    </source>
</evidence>
<evidence type="ECO:0000256" key="4">
    <source>
        <dbReference type="ARBA" id="ARBA00022801"/>
    </source>
</evidence>
<dbReference type="SUPFAM" id="SSF55895">
    <property type="entry name" value="Ribonuclease Rh-like"/>
    <property type="match status" value="1"/>
</dbReference>
<dbReference type="PANTHER" id="PTHR11240:SF75">
    <property type="entry name" value="RIBONUCLEASE 3"/>
    <property type="match status" value="1"/>
</dbReference>
<evidence type="ECO:0000256" key="3">
    <source>
        <dbReference type="ARBA" id="ARBA00022759"/>
    </source>
</evidence>
<protein>
    <submittedName>
        <fullName evidence="8">Uncharacterized protein</fullName>
    </submittedName>
</protein>
<dbReference type="GO" id="GO:0006401">
    <property type="term" value="P:RNA catabolic process"/>
    <property type="evidence" value="ECO:0007669"/>
    <property type="project" value="TreeGrafter"/>
</dbReference>
<dbReference type="PANTHER" id="PTHR11240">
    <property type="entry name" value="RIBONUCLEASE T2"/>
    <property type="match status" value="1"/>
</dbReference>
<comment type="caution">
    <text evidence="8">The sequence shown here is derived from an EMBL/GenBank/DDBJ whole genome shotgun (WGS) entry which is preliminary data.</text>
</comment>
<dbReference type="Gene3D" id="3.90.730.10">
    <property type="entry name" value="Ribonuclease T2-like"/>
    <property type="match status" value="1"/>
</dbReference>
<keyword evidence="4" id="KW-0378">Hydrolase</keyword>
<dbReference type="Proteomes" id="UP000823749">
    <property type="component" value="Chromosome 8"/>
</dbReference>
<gene>
    <name evidence="8" type="ORF">RHGRI_023014</name>
</gene>
<dbReference type="GO" id="GO:0005576">
    <property type="term" value="C:extracellular region"/>
    <property type="evidence" value="ECO:0007669"/>
    <property type="project" value="TreeGrafter"/>
</dbReference>
<keyword evidence="2" id="KW-0540">Nuclease</keyword>
<evidence type="ECO:0000256" key="7">
    <source>
        <dbReference type="RuleBase" id="RU004328"/>
    </source>
</evidence>
<evidence type="ECO:0000256" key="2">
    <source>
        <dbReference type="ARBA" id="ARBA00022722"/>
    </source>
</evidence>
<evidence type="ECO:0000313" key="8">
    <source>
        <dbReference type="EMBL" id="KAG5535085.1"/>
    </source>
</evidence>
<dbReference type="GO" id="GO:0016787">
    <property type="term" value="F:hydrolase activity"/>
    <property type="evidence" value="ECO:0007669"/>
    <property type="project" value="UniProtKB-KW"/>
</dbReference>
<accession>A0AAV6J779</accession>
<keyword evidence="6" id="KW-0456">Lyase</keyword>
<dbReference type="CDD" id="cd01061">
    <property type="entry name" value="RNase_T2_euk"/>
    <property type="match status" value="1"/>
</dbReference>
<dbReference type="GO" id="GO:0033897">
    <property type="term" value="F:ribonuclease T2 activity"/>
    <property type="evidence" value="ECO:0007669"/>
    <property type="project" value="InterPro"/>
</dbReference>
<dbReference type="GO" id="GO:0003723">
    <property type="term" value="F:RNA binding"/>
    <property type="evidence" value="ECO:0007669"/>
    <property type="project" value="InterPro"/>
</dbReference>
<keyword evidence="3" id="KW-0255">Endonuclease</keyword>
<dbReference type="Pfam" id="PF00445">
    <property type="entry name" value="Ribonuclease_T2"/>
    <property type="match status" value="1"/>
</dbReference>
<organism evidence="8 9">
    <name type="scientific">Rhododendron griersonianum</name>
    <dbReference type="NCBI Taxonomy" id="479676"/>
    <lineage>
        <taxon>Eukaryota</taxon>
        <taxon>Viridiplantae</taxon>
        <taxon>Streptophyta</taxon>
        <taxon>Embryophyta</taxon>
        <taxon>Tracheophyta</taxon>
        <taxon>Spermatophyta</taxon>
        <taxon>Magnoliopsida</taxon>
        <taxon>eudicotyledons</taxon>
        <taxon>Gunneridae</taxon>
        <taxon>Pentapetalae</taxon>
        <taxon>asterids</taxon>
        <taxon>Ericales</taxon>
        <taxon>Ericaceae</taxon>
        <taxon>Ericoideae</taxon>
        <taxon>Rhodoreae</taxon>
        <taxon>Rhododendron</taxon>
    </lineage>
</organism>
<keyword evidence="5" id="KW-1015">Disulfide bond</keyword>
<dbReference type="EMBL" id="JACTNZ010000008">
    <property type="protein sequence ID" value="KAG5535085.1"/>
    <property type="molecule type" value="Genomic_DNA"/>
</dbReference>
<proteinExistence type="inferred from homology"/>
<dbReference type="InterPro" id="IPR036430">
    <property type="entry name" value="RNase_T2-like_sf"/>
</dbReference>
<reference evidence="8" key="1">
    <citation type="submission" date="2020-08" db="EMBL/GenBank/DDBJ databases">
        <title>Plant Genome Project.</title>
        <authorList>
            <person name="Zhang R.-G."/>
        </authorList>
    </citation>
    <scope>NUCLEOTIDE SEQUENCE</scope>
    <source>
        <strain evidence="8">WSP0</strain>
        <tissue evidence="8">Leaf</tissue>
    </source>
</reference>
<name>A0AAV6J779_9ERIC</name>
<evidence type="ECO:0000313" key="9">
    <source>
        <dbReference type="Proteomes" id="UP000823749"/>
    </source>
</evidence>
<dbReference type="InterPro" id="IPR033697">
    <property type="entry name" value="Ribonuclease_T2_eukaryotic"/>
</dbReference>
<keyword evidence="9" id="KW-1185">Reference proteome</keyword>
<dbReference type="AlphaFoldDB" id="A0AAV6J779"/>
<evidence type="ECO:0000256" key="6">
    <source>
        <dbReference type="ARBA" id="ARBA00023239"/>
    </source>
</evidence>
<dbReference type="InterPro" id="IPR001568">
    <property type="entry name" value="RNase_T2-like"/>
</dbReference>
<sequence>MIKKETMKSMSTVSILTIFALSLSPLPCFAGDFLYLVLQWPGSYCSAKPGCCFPKNGKPAKDFTIAGPWPCYLNATIPQFCNSHSHLNLAKASNLTKSLQVNWASLACPSSDGLSLWAREWQQHGTCSGLNQLDYFEAALRLKKQVNLLKTLNNAGIQPNGKFYETGVVVEETIRKAVGYMPGLWCNDDKSGNRQLYQVVMCGDFAGNRIIDCPGIPTGKGECAASIKFPPF</sequence>